<sequence>MKERLAGAIKQCMKTTAIEKITVQQIVEVCGTTRQTFYRYFQDKYDLINRYFEMLLLESFAQMGKGATIYEGLVKKFRFIKQEQEFFKKAFKLDEQNCLKEYDFHLILQFYTDRIRERTGKPLEEDMQFLLEMYCQGSIYMTVKWVMEGMKASPEELSGHLIGAVPEKLARLFKTLGLIEN</sequence>
<dbReference type="STRING" id="1195236.CTER_3707"/>
<dbReference type="SUPFAM" id="SSF46689">
    <property type="entry name" value="Homeodomain-like"/>
    <property type="match status" value="1"/>
</dbReference>
<protein>
    <recommendedName>
        <fullName evidence="3">HTH tetR-type domain-containing protein</fullName>
    </recommendedName>
</protein>
<comment type="caution">
    <text evidence="4">The sequence shown here is derived from an EMBL/GenBank/DDBJ whole genome shotgun (WGS) entry which is preliminary data.</text>
</comment>
<dbReference type="Pfam" id="PF14278">
    <property type="entry name" value="TetR_C_8"/>
    <property type="match status" value="1"/>
</dbReference>
<feature type="domain" description="HTH tetR-type" evidence="3">
    <location>
        <begin position="1"/>
        <end position="59"/>
    </location>
</feature>
<dbReference type="AlphaFoldDB" id="S0FJU0"/>
<dbReference type="PANTHER" id="PTHR43479:SF7">
    <property type="entry name" value="TETR-FAMILY TRANSCRIPTIONAL REGULATOR"/>
    <property type="match status" value="1"/>
</dbReference>
<gene>
    <name evidence="4" type="ORF">CTER_3707</name>
</gene>
<evidence type="ECO:0000313" key="5">
    <source>
        <dbReference type="Proteomes" id="UP000014155"/>
    </source>
</evidence>
<name>S0FJU0_RUMCE</name>
<dbReference type="eggNOG" id="COG1309">
    <property type="taxonomic scope" value="Bacteria"/>
</dbReference>
<proteinExistence type="predicted"/>
<evidence type="ECO:0000256" key="1">
    <source>
        <dbReference type="ARBA" id="ARBA00023125"/>
    </source>
</evidence>
<dbReference type="GO" id="GO:0003677">
    <property type="term" value="F:DNA binding"/>
    <property type="evidence" value="ECO:0007669"/>
    <property type="project" value="UniProtKB-UniRule"/>
</dbReference>
<evidence type="ECO:0000259" key="3">
    <source>
        <dbReference type="PROSITE" id="PS50977"/>
    </source>
</evidence>
<dbReference type="InterPro" id="IPR039532">
    <property type="entry name" value="TetR_C_Firmicutes"/>
</dbReference>
<evidence type="ECO:0000313" key="4">
    <source>
        <dbReference type="EMBL" id="EMS70576.1"/>
    </source>
</evidence>
<dbReference type="PANTHER" id="PTHR43479">
    <property type="entry name" value="ACREF/ENVCD OPERON REPRESSOR-RELATED"/>
    <property type="match status" value="1"/>
</dbReference>
<evidence type="ECO:0000256" key="2">
    <source>
        <dbReference type="PROSITE-ProRule" id="PRU00335"/>
    </source>
</evidence>
<dbReference type="Proteomes" id="UP000014155">
    <property type="component" value="Unassembled WGS sequence"/>
</dbReference>
<keyword evidence="1 2" id="KW-0238">DNA-binding</keyword>
<dbReference type="PATRIC" id="fig|1195236.3.peg.3925"/>
<feature type="DNA-binding region" description="H-T-H motif" evidence="2">
    <location>
        <begin position="22"/>
        <end position="41"/>
    </location>
</feature>
<dbReference type="Gene3D" id="1.10.357.10">
    <property type="entry name" value="Tetracycline Repressor, domain 2"/>
    <property type="match status" value="1"/>
</dbReference>
<dbReference type="InterPro" id="IPR050624">
    <property type="entry name" value="HTH-type_Tx_Regulator"/>
</dbReference>
<dbReference type="EMBL" id="AORV01000052">
    <property type="protein sequence ID" value="EMS70576.1"/>
    <property type="molecule type" value="Genomic_DNA"/>
</dbReference>
<dbReference type="InterPro" id="IPR001647">
    <property type="entry name" value="HTH_TetR"/>
</dbReference>
<dbReference type="PROSITE" id="PS50977">
    <property type="entry name" value="HTH_TETR_2"/>
    <property type="match status" value="1"/>
</dbReference>
<dbReference type="InterPro" id="IPR009057">
    <property type="entry name" value="Homeodomain-like_sf"/>
</dbReference>
<accession>S0FJU0</accession>
<dbReference type="Pfam" id="PF00440">
    <property type="entry name" value="TetR_N"/>
    <property type="match status" value="1"/>
</dbReference>
<keyword evidence="5" id="KW-1185">Reference proteome</keyword>
<organism evidence="4 5">
    <name type="scientific">Ruminiclostridium cellobioparum subsp. termitidis CT1112</name>
    <dbReference type="NCBI Taxonomy" id="1195236"/>
    <lineage>
        <taxon>Bacteria</taxon>
        <taxon>Bacillati</taxon>
        <taxon>Bacillota</taxon>
        <taxon>Clostridia</taxon>
        <taxon>Eubacteriales</taxon>
        <taxon>Oscillospiraceae</taxon>
        <taxon>Ruminiclostridium</taxon>
    </lineage>
</organism>
<reference evidence="4 5" key="1">
    <citation type="journal article" date="2013" name="Genome Announc.">
        <title>Draft Genome Sequence of the Cellulolytic, Mesophilic, Anaerobic Bacterium Clostridium termitidis Strain CT1112 (DSM 5398).</title>
        <authorList>
            <person name="Lal S."/>
            <person name="Ramachandran U."/>
            <person name="Zhang X."/>
            <person name="Munir R."/>
            <person name="Sparling R."/>
            <person name="Levin D.B."/>
        </authorList>
    </citation>
    <scope>NUCLEOTIDE SEQUENCE [LARGE SCALE GENOMIC DNA]</scope>
    <source>
        <strain evidence="4 5">CT1112</strain>
    </source>
</reference>